<dbReference type="RefSeq" id="WP_198883182.1">
    <property type="nucleotide sequence ID" value="NZ_JAEKJA010000013.1"/>
</dbReference>
<dbReference type="AlphaFoldDB" id="A0A934IRA4"/>
<evidence type="ECO:0000313" key="3">
    <source>
        <dbReference type="Proteomes" id="UP000609531"/>
    </source>
</evidence>
<feature type="domain" description="HD" evidence="1">
    <location>
        <begin position="53"/>
        <end position="120"/>
    </location>
</feature>
<keyword evidence="3" id="KW-1185">Reference proteome</keyword>
<name>A0A934IRA4_9HYPH</name>
<sequence>MKTVKFTRMSEGDRDDYIFLEKHERQSATAVGDRLLAALTELDEATSAYRVSRYEHSLQAGTRAWWDGADIDWVVAALLHDVGDLYAPYNHDEYAAAILRPYLREQCTWVVANHGLFQRYYYAHHFGGDRDVRKRHESSPYYEDAVVFCDRWDQASFDPDFESLPLDHFRSLVEEIFSREPYQQQVIAAGVRRPLADPVTAAKRKG</sequence>
<dbReference type="InterPro" id="IPR052567">
    <property type="entry name" value="OP_Dioxygenase"/>
</dbReference>
<evidence type="ECO:0000313" key="2">
    <source>
        <dbReference type="EMBL" id="MBJ3777215.1"/>
    </source>
</evidence>
<dbReference type="PANTHER" id="PTHR40202">
    <property type="match status" value="1"/>
</dbReference>
<dbReference type="EMBL" id="JAEKJA010000013">
    <property type="protein sequence ID" value="MBJ3777215.1"/>
    <property type="molecule type" value="Genomic_DNA"/>
</dbReference>
<gene>
    <name evidence="2" type="ORF">JCR33_16025</name>
</gene>
<dbReference type="InterPro" id="IPR006674">
    <property type="entry name" value="HD_domain"/>
</dbReference>
<accession>A0A934IRA4</accession>
<dbReference type="CDD" id="cd00077">
    <property type="entry name" value="HDc"/>
    <property type="match status" value="1"/>
</dbReference>
<comment type="caution">
    <text evidence="2">The sequence shown here is derived from an EMBL/GenBank/DDBJ whole genome shotgun (WGS) entry which is preliminary data.</text>
</comment>
<protein>
    <submittedName>
        <fullName evidence="2">HD domain-containing protein</fullName>
    </submittedName>
</protein>
<dbReference type="InterPro" id="IPR003607">
    <property type="entry name" value="HD/PDEase_dom"/>
</dbReference>
<dbReference type="Gene3D" id="1.10.3210.10">
    <property type="entry name" value="Hypothetical protein af1432"/>
    <property type="match status" value="1"/>
</dbReference>
<proteinExistence type="predicted"/>
<dbReference type="PANTHER" id="PTHR40202:SF1">
    <property type="entry name" value="HD DOMAIN-CONTAINING PROTEIN"/>
    <property type="match status" value="1"/>
</dbReference>
<reference evidence="2" key="1">
    <citation type="submission" date="2020-12" db="EMBL/GenBank/DDBJ databases">
        <title>Bacterial taxonomy.</title>
        <authorList>
            <person name="Pan X."/>
        </authorList>
    </citation>
    <scope>NUCLEOTIDE SEQUENCE</scope>
    <source>
        <strain evidence="2">B2012</strain>
    </source>
</reference>
<dbReference type="Pfam" id="PF01966">
    <property type="entry name" value="HD"/>
    <property type="match status" value="1"/>
</dbReference>
<organism evidence="2 3">
    <name type="scientific">Acuticoccus mangrovi</name>
    <dbReference type="NCBI Taxonomy" id="2796142"/>
    <lineage>
        <taxon>Bacteria</taxon>
        <taxon>Pseudomonadati</taxon>
        <taxon>Pseudomonadota</taxon>
        <taxon>Alphaproteobacteria</taxon>
        <taxon>Hyphomicrobiales</taxon>
        <taxon>Amorphaceae</taxon>
        <taxon>Acuticoccus</taxon>
    </lineage>
</organism>
<dbReference type="Proteomes" id="UP000609531">
    <property type="component" value="Unassembled WGS sequence"/>
</dbReference>
<dbReference type="SUPFAM" id="SSF109604">
    <property type="entry name" value="HD-domain/PDEase-like"/>
    <property type="match status" value="1"/>
</dbReference>
<evidence type="ECO:0000259" key="1">
    <source>
        <dbReference type="Pfam" id="PF01966"/>
    </source>
</evidence>